<dbReference type="Gene3D" id="3.10.450.620">
    <property type="entry name" value="JHP933, nucleotidyltransferase-like core domain"/>
    <property type="match status" value="1"/>
</dbReference>
<dbReference type="Proteomes" id="UP000028002">
    <property type="component" value="Unassembled WGS sequence"/>
</dbReference>
<dbReference type="Pfam" id="PF08843">
    <property type="entry name" value="AbiEii"/>
    <property type="match status" value="1"/>
</dbReference>
<dbReference type="EMBL" id="JGVH01000066">
    <property type="protein sequence ID" value="KER01904.1"/>
    <property type="molecule type" value="Genomic_DNA"/>
</dbReference>
<name>A0A081RTA1_PHOTE</name>
<dbReference type="InterPro" id="IPR014942">
    <property type="entry name" value="AbiEii"/>
</dbReference>
<evidence type="ECO:0000313" key="1">
    <source>
        <dbReference type="EMBL" id="KER01904.1"/>
    </source>
</evidence>
<gene>
    <name evidence="1" type="ORF">MEG1DRAFT_03487</name>
</gene>
<dbReference type="RefSeq" id="WP_036840721.1">
    <property type="nucleotide sequence ID" value="NZ_CAWLUD010000066.1"/>
</dbReference>
<accession>A0A081RTA1</accession>
<dbReference type="PATRIC" id="fig|1393735.3.peg.3568"/>
<dbReference type="AlphaFoldDB" id="A0A081RTA1"/>
<reference evidence="1 2" key="1">
    <citation type="submission" date="2014-03" db="EMBL/GenBank/DDBJ databases">
        <title>Draft Genome of Photorhabdus temperata Meg1.</title>
        <authorList>
            <person name="Hurst S.G.IV."/>
            <person name="Morris K."/>
            <person name="Thomas K."/>
            <person name="Tisa L.S."/>
        </authorList>
    </citation>
    <scope>NUCLEOTIDE SEQUENCE [LARGE SCALE GENOMIC DNA]</scope>
    <source>
        <strain evidence="1 2">Meg1</strain>
    </source>
</reference>
<protein>
    <recommendedName>
        <fullName evidence="3">Nucleotidyltransferase AbiEii toxin of type IV toxin-antitoxin system</fullName>
    </recommendedName>
</protein>
<proteinExistence type="predicted"/>
<sequence length="320" mass="36643">MDDLLGLFSDVADALGIGSVSIVEKDYYVVELLRLLQPLVFDTHKLVFAGGTALAKAGITLNRMSEDVDIKLVPQSNFLADTHYSRTQRKNIRKAILQTISEAITTSGLFGFDDSNPKITRDEYRYNDIPILYPQHVVQAPCLKPFIKLELMESDLLETAEQRDIRSFVAELTDKGRVVAGFPCVTIISTQAEKLVAMLRRTAAFMRNIDRKDDESLVRHLHDNYCIVNAQRTNTHQLARFVQQAIKQDIQRYGRQYPQFQISPVDEIRAGLEELENNPVYQQRYQQFVIPMVFENSRVPWAEAYDCFRQTALSILDVLH</sequence>
<evidence type="ECO:0000313" key="2">
    <source>
        <dbReference type="Proteomes" id="UP000028002"/>
    </source>
</evidence>
<organism evidence="1 2">
    <name type="scientific">Photorhabdus temperata subsp. temperata Meg1</name>
    <dbReference type="NCBI Taxonomy" id="1393735"/>
    <lineage>
        <taxon>Bacteria</taxon>
        <taxon>Pseudomonadati</taxon>
        <taxon>Pseudomonadota</taxon>
        <taxon>Gammaproteobacteria</taxon>
        <taxon>Enterobacterales</taxon>
        <taxon>Morganellaceae</taxon>
        <taxon>Photorhabdus</taxon>
    </lineage>
</organism>
<comment type="caution">
    <text evidence="1">The sequence shown here is derived from an EMBL/GenBank/DDBJ whole genome shotgun (WGS) entry which is preliminary data.</text>
</comment>
<evidence type="ECO:0008006" key="3">
    <source>
        <dbReference type="Google" id="ProtNLM"/>
    </source>
</evidence>